<dbReference type="GO" id="GO:0102209">
    <property type="term" value="F:trans-permethrin hydrolase activity"/>
    <property type="evidence" value="ECO:0007669"/>
    <property type="project" value="UniProtKB-EC"/>
</dbReference>
<dbReference type="SUPFAM" id="SSF53474">
    <property type="entry name" value="alpha/beta-Hydrolases"/>
    <property type="match status" value="1"/>
</dbReference>
<dbReference type="Pfam" id="PF12697">
    <property type="entry name" value="Abhydrolase_6"/>
    <property type="match status" value="1"/>
</dbReference>
<dbReference type="Proteomes" id="UP000202922">
    <property type="component" value="Unassembled WGS sequence"/>
</dbReference>
<dbReference type="InterPro" id="IPR000073">
    <property type="entry name" value="AB_hydrolase_1"/>
</dbReference>
<feature type="domain" description="AB hydrolase-1" evidence="1">
    <location>
        <begin position="4"/>
        <end position="229"/>
    </location>
</feature>
<proteinExistence type="predicted"/>
<dbReference type="EC" id="3.1.1.88" evidence="2"/>
<keyword evidence="2" id="KW-0378">Hydrolase</keyword>
<evidence type="ECO:0000313" key="3">
    <source>
        <dbReference type="Proteomes" id="UP000202922"/>
    </source>
</evidence>
<dbReference type="EMBL" id="FXYE01000001">
    <property type="protein sequence ID" value="SMX31597.1"/>
    <property type="molecule type" value="Genomic_DNA"/>
</dbReference>
<dbReference type="PANTHER" id="PTHR37017:SF11">
    <property type="entry name" value="ESTERASE_LIPASE_THIOESTERASE DOMAIN-CONTAINING PROTEIN"/>
    <property type="match status" value="1"/>
</dbReference>
<dbReference type="OrthoDB" id="9814966at2"/>
<evidence type="ECO:0000313" key="2">
    <source>
        <dbReference type="EMBL" id="SMX31597.1"/>
    </source>
</evidence>
<protein>
    <submittedName>
        <fullName evidence="2">Pyrethroid hydrolase</fullName>
        <ecNumber evidence="2">3.1.1.88</ecNumber>
    </submittedName>
</protein>
<organism evidence="2 3">
    <name type="scientific">Actibacterium lipolyticum</name>
    <dbReference type="NCBI Taxonomy" id="1524263"/>
    <lineage>
        <taxon>Bacteria</taxon>
        <taxon>Pseudomonadati</taxon>
        <taxon>Pseudomonadota</taxon>
        <taxon>Alphaproteobacteria</taxon>
        <taxon>Rhodobacterales</taxon>
        <taxon>Roseobacteraceae</taxon>
        <taxon>Actibacterium</taxon>
    </lineage>
</organism>
<evidence type="ECO:0000259" key="1">
    <source>
        <dbReference type="Pfam" id="PF12697"/>
    </source>
</evidence>
<gene>
    <name evidence="2" type="primary">pytH</name>
    <name evidence="2" type="ORF">COL8621_00530</name>
</gene>
<dbReference type="InterPro" id="IPR029058">
    <property type="entry name" value="AB_hydrolase_fold"/>
</dbReference>
<keyword evidence="3" id="KW-1185">Reference proteome</keyword>
<sequence length="240" mass="25438">MARIVLVHGAWNTAESWQFIVPLLRDAGHDVTAITLPGHGNDPTPPAEVGLSTYATYVAGVLRDGEPAFLVGHSMGGMVISAAAELAPEQVRRLIYIAAFIPQDGQSLLDLIKTQSALGISKAVQRGPEGATVLNPELAADALFQDASPELRDAALKGLTHQPNRGQIEPAHVTAERFGTLPRSYILCLQDRTVTPELQRAMLAAAPGTETYELDCGHVPQLTAAPQLAALLNTIISEAS</sequence>
<dbReference type="PANTHER" id="PTHR37017">
    <property type="entry name" value="AB HYDROLASE-1 DOMAIN-CONTAINING PROTEIN-RELATED"/>
    <property type="match status" value="1"/>
</dbReference>
<dbReference type="InterPro" id="IPR052897">
    <property type="entry name" value="Sec-Metab_Biosynth_Hydrolase"/>
</dbReference>
<dbReference type="AlphaFoldDB" id="A0A238JN30"/>
<dbReference type="RefSeq" id="WP_093965771.1">
    <property type="nucleotide sequence ID" value="NZ_FXYE01000001.1"/>
</dbReference>
<accession>A0A238JN30</accession>
<name>A0A238JN30_9RHOB</name>
<dbReference type="Gene3D" id="3.40.50.1820">
    <property type="entry name" value="alpha/beta hydrolase"/>
    <property type="match status" value="1"/>
</dbReference>
<reference evidence="3" key="1">
    <citation type="submission" date="2017-05" db="EMBL/GenBank/DDBJ databases">
        <authorList>
            <person name="Rodrigo-Torres L."/>
            <person name="Arahal R. D."/>
            <person name="Lucena T."/>
        </authorList>
    </citation>
    <scope>NUCLEOTIDE SEQUENCE [LARGE SCALE GENOMIC DNA]</scope>
    <source>
        <strain evidence="3">CECT 8621</strain>
    </source>
</reference>